<proteinExistence type="predicted"/>
<dbReference type="AlphaFoldDB" id="A0A815G520"/>
<evidence type="ECO:0000313" key="3">
    <source>
        <dbReference type="EMBL" id="CAF1334482.1"/>
    </source>
</evidence>
<evidence type="ECO:0000313" key="6">
    <source>
        <dbReference type="Proteomes" id="UP000663870"/>
    </source>
</evidence>
<dbReference type="InterPro" id="IPR001375">
    <property type="entry name" value="Peptidase_S9_cat"/>
</dbReference>
<dbReference type="GO" id="GO:0004252">
    <property type="term" value="F:serine-type endopeptidase activity"/>
    <property type="evidence" value="ECO:0007669"/>
    <property type="project" value="TreeGrafter"/>
</dbReference>
<name>A0A815G520_9BILA</name>
<evidence type="ECO:0000313" key="4">
    <source>
        <dbReference type="EMBL" id="CAF1593559.1"/>
    </source>
</evidence>
<protein>
    <recommendedName>
        <fullName evidence="2">Peptidase S9 prolyl oligopeptidase catalytic domain-containing protein</fullName>
    </recommendedName>
</protein>
<dbReference type="EMBL" id="CAJNOL010004726">
    <property type="protein sequence ID" value="CAF1593559.1"/>
    <property type="molecule type" value="Genomic_DNA"/>
</dbReference>
<dbReference type="GO" id="GO:0006508">
    <property type="term" value="P:proteolysis"/>
    <property type="evidence" value="ECO:0007669"/>
    <property type="project" value="InterPro"/>
</dbReference>
<feature type="domain" description="Peptidase S9 prolyl oligopeptidase catalytic" evidence="2">
    <location>
        <begin position="185"/>
        <end position="388"/>
    </location>
</feature>
<dbReference type="EMBL" id="CAJNOH010003394">
    <property type="protein sequence ID" value="CAF1334482.1"/>
    <property type="molecule type" value="Genomic_DNA"/>
</dbReference>
<dbReference type="Pfam" id="PF00326">
    <property type="entry name" value="Peptidase_S9"/>
    <property type="match status" value="1"/>
</dbReference>
<keyword evidence="1" id="KW-0378">Hydrolase</keyword>
<dbReference type="SUPFAM" id="SSF82171">
    <property type="entry name" value="DPP6 N-terminal domain-like"/>
    <property type="match status" value="1"/>
</dbReference>
<dbReference type="PANTHER" id="PTHR42776:SF4">
    <property type="entry name" value="ACYLAMINO-ACID-RELEASING ENZYME"/>
    <property type="match status" value="1"/>
</dbReference>
<dbReference type="Proteomes" id="UP000663870">
    <property type="component" value="Unassembled WGS sequence"/>
</dbReference>
<dbReference type="SUPFAM" id="SSF53474">
    <property type="entry name" value="alpha/beta-Hydrolases"/>
    <property type="match status" value="1"/>
</dbReference>
<evidence type="ECO:0000256" key="1">
    <source>
        <dbReference type="ARBA" id="ARBA00022801"/>
    </source>
</evidence>
<dbReference type="InterPro" id="IPR029058">
    <property type="entry name" value="AB_hydrolase_fold"/>
</dbReference>
<evidence type="ECO:0000313" key="5">
    <source>
        <dbReference type="Proteomes" id="UP000663854"/>
    </source>
</evidence>
<gene>
    <name evidence="4" type="ORF">JXQ802_LOCUS47488</name>
    <name evidence="3" type="ORF">PYM288_LOCUS31580</name>
</gene>
<accession>A0A815G520</accession>
<sequence length="397" mass="45104">VNYSNPNVAPFTAEWDTQFKGLYGSFPLRCYSSDGRYLLLSSISGSRNVLYIYDFTEEKMLSLDSPLGVNTSVNGLAIFGHYVVVNIVDCRTPFRLYIFDLRNLNKIDKDINDWYLIVEHEFKKEEKNKIEWNLDRFYPDNELIPVESIYVHIRDTQSKRPLMVLIHGGPNGNVTLNYYIGVVSYIALGFDVLIVNYRGSTGFGQASIDKLLGNISKVDVQDCHEAIRRCLEYTEPNRSVILIGGSHAGVIIGRLIGEYPNEYAVAVMRNPVTDLLHTYITSDIPDWSLAQSANSQFDFETGRNRFADTSLITQLIEISPIRLIDQIKTPVLLQLGKKDKRVPSSLGLRYYECLKAKKIPTKLYIYDSNHALSETSCASDCFVNTVLFIYEHLNLSS</sequence>
<organism evidence="3 5">
    <name type="scientific">Rotaria sordida</name>
    <dbReference type="NCBI Taxonomy" id="392033"/>
    <lineage>
        <taxon>Eukaryota</taxon>
        <taxon>Metazoa</taxon>
        <taxon>Spiralia</taxon>
        <taxon>Gnathifera</taxon>
        <taxon>Rotifera</taxon>
        <taxon>Eurotatoria</taxon>
        <taxon>Bdelloidea</taxon>
        <taxon>Philodinida</taxon>
        <taxon>Philodinidae</taxon>
        <taxon>Rotaria</taxon>
    </lineage>
</organism>
<evidence type="ECO:0000259" key="2">
    <source>
        <dbReference type="Pfam" id="PF00326"/>
    </source>
</evidence>
<dbReference type="PANTHER" id="PTHR42776">
    <property type="entry name" value="SERINE PEPTIDASE S9 FAMILY MEMBER"/>
    <property type="match status" value="1"/>
</dbReference>
<keyword evidence="6" id="KW-1185">Reference proteome</keyword>
<dbReference type="Gene3D" id="3.40.50.1820">
    <property type="entry name" value="alpha/beta hydrolase"/>
    <property type="match status" value="1"/>
</dbReference>
<comment type="caution">
    <text evidence="3">The sequence shown here is derived from an EMBL/GenBank/DDBJ whole genome shotgun (WGS) entry which is preliminary data.</text>
</comment>
<feature type="non-terminal residue" evidence="3">
    <location>
        <position position="397"/>
    </location>
</feature>
<dbReference type="Proteomes" id="UP000663854">
    <property type="component" value="Unassembled WGS sequence"/>
</dbReference>
<reference evidence="3" key="1">
    <citation type="submission" date="2021-02" db="EMBL/GenBank/DDBJ databases">
        <authorList>
            <person name="Nowell W R."/>
        </authorList>
    </citation>
    <scope>NUCLEOTIDE SEQUENCE</scope>
</reference>